<gene>
    <name evidence="1" type="primary">SEC65</name>
    <name evidence="1" type="ORF">M8818_007296</name>
</gene>
<protein>
    <submittedName>
        <fullName evidence="1">Signal recognition particle subunit</fullName>
    </submittedName>
</protein>
<dbReference type="EMBL" id="JAMKPW020000043">
    <property type="protein sequence ID" value="KAK8194110.1"/>
    <property type="molecule type" value="Genomic_DNA"/>
</dbReference>
<sequence length="257" mass="27966">MSRNARVEELSDSDNDSDPPEMDPSEFDPSALSSLMNPASIPSSSRMPDMVQPHLPNQIPAQQQADRERTKHYQCLYPIYFDASRSRAEGRRVGKEMAVPNPLAREIVDAVAGLGLGGQVVFEPGKCHPKDWANPGRVRVLLKEDGKVVGGGRVKNKHHLYTLVAEHLRAHPTTEESPMRLRIAGMPAPKEPIPAPAVPRGMKMGSILPLHSPALSGGGVSENFFKDMMAEMQGLQGMGGQPAVEQGKKKEKKKGKA</sequence>
<reference evidence="1" key="1">
    <citation type="submission" date="2024-02" db="EMBL/GenBank/DDBJ databases">
        <title>Metagenome Assembled Genome of Zalaria obscura JY119.</title>
        <authorList>
            <person name="Vighnesh L."/>
            <person name="Jagadeeshwari U."/>
            <person name="Venkata Ramana C."/>
            <person name="Sasikala C."/>
        </authorList>
    </citation>
    <scope>NUCLEOTIDE SEQUENCE</scope>
    <source>
        <strain evidence="1">JY119</strain>
    </source>
</reference>
<comment type="caution">
    <text evidence="1">The sequence shown here is derived from an EMBL/GenBank/DDBJ whole genome shotgun (WGS) entry which is preliminary data.</text>
</comment>
<organism evidence="1 2">
    <name type="scientific">Zalaria obscura</name>
    <dbReference type="NCBI Taxonomy" id="2024903"/>
    <lineage>
        <taxon>Eukaryota</taxon>
        <taxon>Fungi</taxon>
        <taxon>Dikarya</taxon>
        <taxon>Ascomycota</taxon>
        <taxon>Pezizomycotina</taxon>
        <taxon>Dothideomycetes</taxon>
        <taxon>Dothideomycetidae</taxon>
        <taxon>Dothideales</taxon>
        <taxon>Zalariaceae</taxon>
        <taxon>Zalaria</taxon>
    </lineage>
</organism>
<accession>A0ACC3S4L9</accession>
<dbReference type="Proteomes" id="UP001320706">
    <property type="component" value="Unassembled WGS sequence"/>
</dbReference>
<evidence type="ECO:0000313" key="1">
    <source>
        <dbReference type="EMBL" id="KAK8194110.1"/>
    </source>
</evidence>
<evidence type="ECO:0000313" key="2">
    <source>
        <dbReference type="Proteomes" id="UP001320706"/>
    </source>
</evidence>
<keyword evidence="2" id="KW-1185">Reference proteome</keyword>
<name>A0ACC3S4L9_9PEZI</name>
<proteinExistence type="predicted"/>